<comment type="caution">
    <text evidence="1">The sequence shown here is derived from an EMBL/GenBank/DDBJ whole genome shotgun (WGS) entry which is preliminary data.</text>
</comment>
<accession>A0A165IC88</accession>
<dbReference type="EMBL" id="LUXM01000003">
    <property type="protein sequence ID" value="KZU98697.1"/>
    <property type="molecule type" value="Genomic_DNA"/>
</dbReference>
<protein>
    <submittedName>
        <fullName evidence="1">Uncharacterized protein</fullName>
    </submittedName>
</protein>
<sequence>MTVTQRFLNNPVKQKSDDQSLPDRHFLMLVIRNYQLHYFP</sequence>
<gene>
    <name evidence="1" type="ORF">Lp19_0177</name>
</gene>
<organism evidence="1 2">
    <name type="scientific">Lactiplantibacillus plantarum</name>
    <name type="common">Lactobacillus plantarum</name>
    <dbReference type="NCBI Taxonomy" id="1590"/>
    <lineage>
        <taxon>Bacteria</taxon>
        <taxon>Bacillati</taxon>
        <taxon>Bacillota</taxon>
        <taxon>Bacilli</taxon>
        <taxon>Lactobacillales</taxon>
        <taxon>Lactobacillaceae</taxon>
        <taxon>Lactiplantibacillus</taxon>
    </lineage>
</organism>
<reference evidence="1 2" key="1">
    <citation type="submission" date="2016-03" db="EMBL/GenBank/DDBJ databases">
        <title>Comparative genomics of 54 Lactobacillus plantarum strains reveals genomic uncoupling from niche constraints.</title>
        <authorList>
            <person name="Martino M.E."/>
        </authorList>
    </citation>
    <scope>NUCLEOTIDE SEQUENCE [LARGE SCALE GENOMIC DNA]</scope>
    <source>
        <strain evidence="1 2">19.1</strain>
    </source>
</reference>
<name>A0A165IC88_LACPN</name>
<evidence type="ECO:0000313" key="2">
    <source>
        <dbReference type="Proteomes" id="UP000076882"/>
    </source>
</evidence>
<dbReference type="Proteomes" id="UP000076882">
    <property type="component" value="Unassembled WGS sequence"/>
</dbReference>
<evidence type="ECO:0000313" key="1">
    <source>
        <dbReference type="EMBL" id="KZU98697.1"/>
    </source>
</evidence>
<proteinExistence type="predicted"/>
<dbReference type="AlphaFoldDB" id="A0A165IC88"/>